<protein>
    <submittedName>
        <fullName evidence="2">14250_t:CDS:1</fullName>
    </submittedName>
</protein>
<dbReference type="AlphaFoldDB" id="A0A9N8ZR26"/>
<dbReference type="EMBL" id="CAJVPV010001653">
    <property type="protein sequence ID" value="CAG8503892.1"/>
    <property type="molecule type" value="Genomic_DNA"/>
</dbReference>
<gene>
    <name evidence="2" type="ORF">AMORRO_LOCUS3387</name>
</gene>
<feature type="compositionally biased region" description="Basic residues" evidence="1">
    <location>
        <begin position="239"/>
        <end position="249"/>
    </location>
</feature>
<feature type="region of interest" description="Disordered" evidence="1">
    <location>
        <begin position="1"/>
        <end position="20"/>
    </location>
</feature>
<sequence length="402" mass="46073">MAQHSPSLSPSQTDNSLNMSPNHITLQTLTSLYKETTQAFLLRNYDSAYSLCMSSISKLAEFPPVTVSPSTKIIQIKIWCLYINLIAALLAEKPPIATKDHEIKRLLERPSEKICEEVYTKIVTTGFNNEDGEIPGEIIIACTLLCLHQNCPKFACQVIEDWYCSLPKSTIVHLNQDDSMLKCYEKVVQLYVLHVLPKLKEWDKASSFLAVDQIIDKEHKKVYEQSLIKLKEKSSRPLTSRKSKPKKEKSKREDTNDYGYEHHRLDYGRTNNVTPSINHHKLPNGSLSPEFRVRSSNMLRNNHRQSNIRSFISGSNRNILENRQDLPATTATTMITNIHRFIEAFALSLQRVASKVSVPKILLLFTVIFLISGWNKIRREFLLRGMAKFWETVKAGTTITYF</sequence>
<accession>A0A9N8ZR26</accession>
<feature type="region of interest" description="Disordered" evidence="1">
    <location>
        <begin position="234"/>
        <end position="257"/>
    </location>
</feature>
<reference evidence="2" key="1">
    <citation type="submission" date="2021-06" db="EMBL/GenBank/DDBJ databases">
        <authorList>
            <person name="Kallberg Y."/>
            <person name="Tangrot J."/>
            <person name="Rosling A."/>
        </authorList>
    </citation>
    <scope>NUCLEOTIDE SEQUENCE</scope>
    <source>
        <strain evidence="2">CL551</strain>
    </source>
</reference>
<keyword evidence="3" id="KW-1185">Reference proteome</keyword>
<name>A0A9N8ZR26_9GLOM</name>
<evidence type="ECO:0000256" key="1">
    <source>
        <dbReference type="SAM" id="MobiDB-lite"/>
    </source>
</evidence>
<proteinExistence type="predicted"/>
<evidence type="ECO:0000313" key="3">
    <source>
        <dbReference type="Proteomes" id="UP000789342"/>
    </source>
</evidence>
<evidence type="ECO:0000313" key="2">
    <source>
        <dbReference type="EMBL" id="CAG8503892.1"/>
    </source>
</evidence>
<organism evidence="2 3">
    <name type="scientific">Acaulospora morrowiae</name>
    <dbReference type="NCBI Taxonomy" id="94023"/>
    <lineage>
        <taxon>Eukaryota</taxon>
        <taxon>Fungi</taxon>
        <taxon>Fungi incertae sedis</taxon>
        <taxon>Mucoromycota</taxon>
        <taxon>Glomeromycotina</taxon>
        <taxon>Glomeromycetes</taxon>
        <taxon>Diversisporales</taxon>
        <taxon>Acaulosporaceae</taxon>
        <taxon>Acaulospora</taxon>
    </lineage>
</organism>
<dbReference type="Proteomes" id="UP000789342">
    <property type="component" value="Unassembled WGS sequence"/>
</dbReference>
<dbReference type="OrthoDB" id="3981028at2759"/>
<comment type="caution">
    <text evidence="2">The sequence shown here is derived from an EMBL/GenBank/DDBJ whole genome shotgun (WGS) entry which is preliminary data.</text>
</comment>